<feature type="region of interest" description="Disordered" evidence="1">
    <location>
        <begin position="1"/>
        <end position="63"/>
    </location>
</feature>
<evidence type="ECO:0000313" key="3">
    <source>
        <dbReference type="Proteomes" id="UP001190700"/>
    </source>
</evidence>
<evidence type="ECO:0000313" key="2">
    <source>
        <dbReference type="EMBL" id="KAK3263435.1"/>
    </source>
</evidence>
<dbReference type="Proteomes" id="UP001190700">
    <property type="component" value="Unassembled WGS sequence"/>
</dbReference>
<evidence type="ECO:0000256" key="1">
    <source>
        <dbReference type="SAM" id="MobiDB-lite"/>
    </source>
</evidence>
<accession>A0AAE0KWV8</accession>
<proteinExistence type="predicted"/>
<dbReference type="AlphaFoldDB" id="A0AAE0KWV8"/>
<feature type="region of interest" description="Disordered" evidence="1">
    <location>
        <begin position="188"/>
        <end position="223"/>
    </location>
</feature>
<keyword evidence="3" id="KW-1185">Reference proteome</keyword>
<organism evidence="2 3">
    <name type="scientific">Cymbomonas tetramitiformis</name>
    <dbReference type="NCBI Taxonomy" id="36881"/>
    <lineage>
        <taxon>Eukaryota</taxon>
        <taxon>Viridiplantae</taxon>
        <taxon>Chlorophyta</taxon>
        <taxon>Pyramimonadophyceae</taxon>
        <taxon>Pyramimonadales</taxon>
        <taxon>Pyramimonadaceae</taxon>
        <taxon>Cymbomonas</taxon>
    </lineage>
</organism>
<gene>
    <name evidence="2" type="ORF">CYMTET_27763</name>
</gene>
<dbReference type="EMBL" id="LGRX02015450">
    <property type="protein sequence ID" value="KAK3263435.1"/>
    <property type="molecule type" value="Genomic_DNA"/>
</dbReference>
<comment type="caution">
    <text evidence="2">The sequence shown here is derived from an EMBL/GenBank/DDBJ whole genome shotgun (WGS) entry which is preliminary data.</text>
</comment>
<protein>
    <submittedName>
        <fullName evidence="2">Uncharacterized protein</fullName>
    </submittedName>
</protein>
<name>A0AAE0KWV8_9CHLO</name>
<reference evidence="2 3" key="1">
    <citation type="journal article" date="2015" name="Genome Biol. Evol.">
        <title>Comparative Genomics of a Bacterivorous Green Alga Reveals Evolutionary Causalities and Consequences of Phago-Mixotrophic Mode of Nutrition.</title>
        <authorList>
            <person name="Burns J.A."/>
            <person name="Paasch A."/>
            <person name="Narechania A."/>
            <person name="Kim E."/>
        </authorList>
    </citation>
    <scope>NUCLEOTIDE SEQUENCE [LARGE SCALE GENOMIC DNA]</scope>
    <source>
        <strain evidence="2 3">PLY_AMNH</strain>
    </source>
</reference>
<sequence length="223" mass="24821">MKKEIKALHTRIDDTKGFTPRNDKKNAIGRGGHGDGVRFAAKPLPEHGNFPQTFRGKSSGKRERRTTTLFQNAMDDNDAARFDAVCCVAEGKPELYDTVSAFSFDVAEERVPDTIDEYLECRQPADNRFGVCAVGGATNINNFKVVSDEEMYPVSALHAHEPHMSFMDKLAVDLDLTGPEPTREDILPRLAGPGPNSVAKKRSGPTWDRWRNRIGAEPHSPWK</sequence>
<feature type="compositionally biased region" description="Basic and acidic residues" evidence="1">
    <location>
        <begin position="1"/>
        <end position="36"/>
    </location>
</feature>